<dbReference type="InterPro" id="IPR050416">
    <property type="entry name" value="FAD-linked_Oxidoreductase"/>
</dbReference>
<organism evidence="6 7">
    <name type="scientific">Colletotrichum sidae</name>
    <dbReference type="NCBI Taxonomy" id="1347389"/>
    <lineage>
        <taxon>Eukaryota</taxon>
        <taxon>Fungi</taxon>
        <taxon>Dikarya</taxon>
        <taxon>Ascomycota</taxon>
        <taxon>Pezizomycotina</taxon>
        <taxon>Sordariomycetes</taxon>
        <taxon>Hypocreomycetidae</taxon>
        <taxon>Glomerellales</taxon>
        <taxon>Glomerellaceae</taxon>
        <taxon>Colletotrichum</taxon>
        <taxon>Colletotrichum orbiculare species complex</taxon>
    </lineage>
</organism>
<name>A0A4R8T4P0_9PEZI</name>
<dbReference type="Proteomes" id="UP000295604">
    <property type="component" value="Unassembled WGS sequence"/>
</dbReference>
<dbReference type="SUPFAM" id="SSF56176">
    <property type="entry name" value="FAD-binding/transporter-associated domain-like"/>
    <property type="match status" value="1"/>
</dbReference>
<dbReference type="GO" id="GO:0071949">
    <property type="term" value="F:FAD binding"/>
    <property type="evidence" value="ECO:0007669"/>
    <property type="project" value="InterPro"/>
</dbReference>
<dbReference type="Gene3D" id="3.40.462.20">
    <property type="match status" value="1"/>
</dbReference>
<sequence>MGSVDTIESFLEKHSSIKTFDRSHPDFSSLKKTFVNTPAAPRFITRPQSASDVAELISLCRACSTPFVLRTGGHDLSSRSTIDGVLQIDLRDIDHVHVSPKRNTARVGGGVLMGSLQAALEKEGFMTPTGTVGSVGYVGWATFGGYGPFIPSLGLGCDQILAAKVVLASGELVDADEELLHGLRGAGPALGAIVEVEIKIYPQTEIQAGIIVYDPSDLRATIKTLFRNWNALLIEKPIPEQLSVEPAIIEIPGMGLALAEAFVWNSPACDESNEWLDAIAALGPGAVKMVGPTTPSAYLAQFSALCPTSTFRGSGYGVNLSDLSVSDEVAGMFAKHGPLLPGDGTLVCVHQLRGKAAHPEFPSVFRHRQDHSLLEIVGFTTTKEKSTEGKDWADGFKSELTGLEGVMEGGYYSLLPKGEVSMEVIYGEHWEMVKGLKAKYDPENVFQFAFGK</sequence>
<dbReference type="Gene3D" id="3.30.465.10">
    <property type="match status" value="1"/>
</dbReference>
<dbReference type="InterPro" id="IPR016167">
    <property type="entry name" value="FAD-bd_PCMH_sub1"/>
</dbReference>
<dbReference type="PANTHER" id="PTHR42973:SF7">
    <property type="entry name" value="FAD-BINDING PCMH-TYPE DOMAIN-CONTAINING PROTEIN"/>
    <property type="match status" value="1"/>
</dbReference>
<evidence type="ECO:0000313" key="6">
    <source>
        <dbReference type="EMBL" id="TEA12072.1"/>
    </source>
</evidence>
<dbReference type="PANTHER" id="PTHR42973">
    <property type="entry name" value="BINDING OXIDOREDUCTASE, PUTATIVE (AFU_ORTHOLOGUE AFUA_1G17690)-RELATED"/>
    <property type="match status" value="1"/>
</dbReference>
<dbReference type="AlphaFoldDB" id="A0A4R8T4P0"/>
<proteinExistence type="inferred from homology"/>
<evidence type="ECO:0000256" key="2">
    <source>
        <dbReference type="ARBA" id="ARBA00022630"/>
    </source>
</evidence>
<dbReference type="InterPro" id="IPR006094">
    <property type="entry name" value="Oxid_FAD_bind_N"/>
</dbReference>
<comment type="similarity">
    <text evidence="1">Belongs to the oxygen-dependent FAD-linked oxidoreductase family.</text>
</comment>
<protein>
    <submittedName>
        <fullName evidence="6">FAD-linked oxidoreductase aurO</fullName>
    </submittedName>
</protein>
<dbReference type="EMBL" id="QAPF01000286">
    <property type="protein sequence ID" value="TEA12072.1"/>
    <property type="molecule type" value="Genomic_DNA"/>
</dbReference>
<dbReference type="InterPro" id="IPR036318">
    <property type="entry name" value="FAD-bd_PCMH-like_sf"/>
</dbReference>
<dbReference type="Pfam" id="PF01565">
    <property type="entry name" value="FAD_binding_4"/>
    <property type="match status" value="1"/>
</dbReference>
<evidence type="ECO:0000259" key="5">
    <source>
        <dbReference type="PROSITE" id="PS51387"/>
    </source>
</evidence>
<accession>A0A4R8T4P0</accession>
<gene>
    <name evidence="6" type="primary">aurO-0</name>
    <name evidence="6" type="ORF">C8034_v006236</name>
</gene>
<dbReference type="Gene3D" id="3.30.43.10">
    <property type="entry name" value="Uridine Diphospho-n-acetylenolpyruvylglucosamine Reductase, domain 2"/>
    <property type="match status" value="1"/>
</dbReference>
<evidence type="ECO:0000256" key="1">
    <source>
        <dbReference type="ARBA" id="ARBA00005466"/>
    </source>
</evidence>
<reference evidence="6 7" key="1">
    <citation type="submission" date="2018-11" db="EMBL/GenBank/DDBJ databases">
        <title>Genome sequence and assembly of Colletotrichum sidae.</title>
        <authorList>
            <person name="Gan P."/>
            <person name="Shirasu K."/>
        </authorList>
    </citation>
    <scope>NUCLEOTIDE SEQUENCE [LARGE SCALE GENOMIC DNA]</scope>
    <source>
        <strain evidence="6 7">CBS 518.97</strain>
    </source>
</reference>
<evidence type="ECO:0000256" key="3">
    <source>
        <dbReference type="ARBA" id="ARBA00022827"/>
    </source>
</evidence>
<keyword evidence="2" id="KW-0285">Flavoprotein</keyword>
<dbReference type="PROSITE" id="PS51387">
    <property type="entry name" value="FAD_PCMH"/>
    <property type="match status" value="1"/>
</dbReference>
<dbReference type="InterPro" id="IPR016169">
    <property type="entry name" value="FAD-bd_PCMH_sub2"/>
</dbReference>
<evidence type="ECO:0000256" key="4">
    <source>
        <dbReference type="ARBA" id="ARBA00023002"/>
    </source>
</evidence>
<evidence type="ECO:0000313" key="7">
    <source>
        <dbReference type="Proteomes" id="UP000295604"/>
    </source>
</evidence>
<dbReference type="InterPro" id="IPR016166">
    <property type="entry name" value="FAD-bd_PCMH"/>
</dbReference>
<feature type="domain" description="FAD-binding PCMH-type" evidence="5">
    <location>
        <begin position="36"/>
        <end position="203"/>
    </location>
</feature>
<keyword evidence="4" id="KW-0560">Oxidoreductase</keyword>
<keyword evidence="7" id="KW-1185">Reference proteome</keyword>
<keyword evidence="3" id="KW-0274">FAD</keyword>
<dbReference type="GO" id="GO:0016491">
    <property type="term" value="F:oxidoreductase activity"/>
    <property type="evidence" value="ECO:0007669"/>
    <property type="project" value="UniProtKB-KW"/>
</dbReference>
<comment type="caution">
    <text evidence="6">The sequence shown here is derived from an EMBL/GenBank/DDBJ whole genome shotgun (WGS) entry which is preliminary data.</text>
</comment>